<proteinExistence type="predicted"/>
<dbReference type="Pfam" id="PF10324">
    <property type="entry name" value="7TM_GPCR_Srw"/>
    <property type="match status" value="1"/>
</dbReference>
<keyword evidence="1" id="KW-0472">Membrane</keyword>
<evidence type="ECO:0000313" key="2">
    <source>
        <dbReference type="EMBL" id="PIC29866.1"/>
    </source>
</evidence>
<accession>A0A2G5TSA6</accession>
<dbReference type="PANTHER" id="PTHR46846:SF3">
    <property type="entry name" value="G-PROTEIN COUPLED RECEPTORS FAMILY 1 PROFILE DOMAIN-CONTAINING PROTEIN-RELATED"/>
    <property type="match status" value="1"/>
</dbReference>
<keyword evidence="3" id="KW-1185">Reference proteome</keyword>
<name>A0A2G5TSA6_9PELO</name>
<protein>
    <submittedName>
        <fullName evidence="2">Uncharacterized protein</fullName>
    </submittedName>
</protein>
<evidence type="ECO:0000313" key="3">
    <source>
        <dbReference type="Proteomes" id="UP000230233"/>
    </source>
</evidence>
<dbReference type="PANTHER" id="PTHR46846">
    <property type="entry name" value="SERPENTINE RECEPTOR, CLASS W-RELATED"/>
    <property type="match status" value="1"/>
</dbReference>
<dbReference type="InterPro" id="IPR019427">
    <property type="entry name" value="7TM_GPCR_serpentine_rcpt_Srw"/>
</dbReference>
<organism evidence="2 3">
    <name type="scientific">Caenorhabditis nigoni</name>
    <dbReference type="NCBI Taxonomy" id="1611254"/>
    <lineage>
        <taxon>Eukaryota</taxon>
        <taxon>Metazoa</taxon>
        <taxon>Ecdysozoa</taxon>
        <taxon>Nematoda</taxon>
        <taxon>Chromadorea</taxon>
        <taxon>Rhabditida</taxon>
        <taxon>Rhabditina</taxon>
        <taxon>Rhabditomorpha</taxon>
        <taxon>Rhabditoidea</taxon>
        <taxon>Rhabditidae</taxon>
        <taxon>Peloderinae</taxon>
        <taxon>Caenorhabditis</taxon>
    </lineage>
</organism>
<gene>
    <name evidence="2" type="primary">Cnig_chr_V.g21302</name>
    <name evidence="2" type="ORF">B9Z55_021302</name>
</gene>
<dbReference type="Proteomes" id="UP000230233">
    <property type="component" value="Chromosome V"/>
</dbReference>
<keyword evidence="1" id="KW-1133">Transmembrane helix</keyword>
<feature type="transmembrane region" description="Helical" evidence="1">
    <location>
        <begin position="53"/>
        <end position="72"/>
    </location>
</feature>
<dbReference type="EMBL" id="PDUG01000005">
    <property type="protein sequence ID" value="PIC29866.1"/>
    <property type="molecule type" value="Genomic_DNA"/>
</dbReference>
<evidence type="ECO:0000256" key="1">
    <source>
        <dbReference type="SAM" id="Phobius"/>
    </source>
</evidence>
<feature type="transmembrane region" description="Helical" evidence="1">
    <location>
        <begin position="21"/>
        <end position="41"/>
    </location>
</feature>
<sequence>MLELGPAIKTDNIVSDVSRRMFSSLAVYMALIRMLSITYPMNTAVEKWTKPRFIFLSTVTLTAFWALFYWWLVHMTRGNKMLEDTQMMEALFVKLKG</sequence>
<keyword evidence="1" id="KW-0812">Transmembrane</keyword>
<dbReference type="AlphaFoldDB" id="A0A2G5TSA6"/>
<dbReference type="GO" id="GO:0008528">
    <property type="term" value="F:G protein-coupled peptide receptor activity"/>
    <property type="evidence" value="ECO:0007669"/>
    <property type="project" value="InterPro"/>
</dbReference>
<comment type="caution">
    <text evidence="2">The sequence shown here is derived from an EMBL/GenBank/DDBJ whole genome shotgun (WGS) entry which is preliminary data.</text>
</comment>
<reference evidence="3" key="1">
    <citation type="submission" date="2017-10" db="EMBL/GenBank/DDBJ databases">
        <title>Rapid genome shrinkage in a self-fertile nematode reveals novel sperm competition proteins.</title>
        <authorList>
            <person name="Yin D."/>
            <person name="Schwarz E.M."/>
            <person name="Thomas C.G."/>
            <person name="Felde R.L."/>
            <person name="Korf I.F."/>
            <person name="Cutter A.D."/>
            <person name="Schartner C.M."/>
            <person name="Ralston E.J."/>
            <person name="Meyer B.J."/>
            <person name="Haag E.S."/>
        </authorList>
    </citation>
    <scope>NUCLEOTIDE SEQUENCE [LARGE SCALE GENOMIC DNA]</scope>
    <source>
        <strain evidence="3">JU1422</strain>
    </source>
</reference>